<dbReference type="Proteomes" id="UP000179807">
    <property type="component" value="Unassembled WGS sequence"/>
</dbReference>
<dbReference type="VEuPathDB" id="TrichDB:TRFO_09799"/>
<accession>A0A1J4JG77</accession>
<evidence type="ECO:0000313" key="2">
    <source>
        <dbReference type="Proteomes" id="UP000179807"/>
    </source>
</evidence>
<gene>
    <name evidence="1" type="ORF">TRFO_09799</name>
</gene>
<dbReference type="AlphaFoldDB" id="A0A1J4JG77"/>
<comment type="caution">
    <text evidence="1">The sequence shown here is derived from an EMBL/GenBank/DDBJ whole genome shotgun (WGS) entry which is preliminary data.</text>
</comment>
<dbReference type="RefSeq" id="XP_068349788.1">
    <property type="nucleotide sequence ID" value="XM_068495063.1"/>
</dbReference>
<organism evidence="1 2">
    <name type="scientific">Tritrichomonas foetus</name>
    <dbReference type="NCBI Taxonomy" id="1144522"/>
    <lineage>
        <taxon>Eukaryota</taxon>
        <taxon>Metamonada</taxon>
        <taxon>Parabasalia</taxon>
        <taxon>Tritrichomonadida</taxon>
        <taxon>Tritrichomonadidae</taxon>
        <taxon>Tritrichomonas</taxon>
    </lineage>
</organism>
<keyword evidence="2" id="KW-1185">Reference proteome</keyword>
<dbReference type="GeneID" id="94829767"/>
<proteinExistence type="predicted"/>
<protein>
    <submittedName>
        <fullName evidence="1">Uncharacterized protein</fullName>
    </submittedName>
</protein>
<evidence type="ECO:0000313" key="1">
    <source>
        <dbReference type="EMBL" id="OHS96651.1"/>
    </source>
</evidence>
<dbReference type="EMBL" id="MLAK01001160">
    <property type="protein sequence ID" value="OHS96651.1"/>
    <property type="molecule type" value="Genomic_DNA"/>
</dbReference>
<name>A0A1J4JG77_9EUKA</name>
<reference evidence="1" key="1">
    <citation type="submission" date="2016-10" db="EMBL/GenBank/DDBJ databases">
        <authorList>
            <person name="Benchimol M."/>
            <person name="Almeida L.G."/>
            <person name="Vasconcelos A.T."/>
            <person name="Perreira-Neves A."/>
            <person name="Rosa I.A."/>
            <person name="Tasca T."/>
            <person name="Bogo M.R."/>
            <person name="de Souza W."/>
        </authorList>
    </citation>
    <scope>NUCLEOTIDE SEQUENCE [LARGE SCALE GENOMIC DNA]</scope>
    <source>
        <strain evidence="1">K</strain>
    </source>
</reference>
<sequence>MNCWKTFIARVNSLLDSYYQILIPSSIHVRPCNGHEFEGIFYHLQTKFYLNCDITEFIKIDKEDVYLDDISAEETNSFDIFKLFSNQITNYDSLFEYETFRSKYLSSNGSDITGYQFDFMENKINPTHYSFRTPIFENSRTDKFLHDPKNWETKGSNDLISWEVLDSRTDNSHLNNYDTFHCYE</sequence>